<feature type="chain" id="PRO_5015617845" evidence="1">
    <location>
        <begin position="19"/>
        <end position="380"/>
    </location>
</feature>
<organism evidence="2 3">
    <name type="scientific">Xanthomonas cucurbitae</name>
    <dbReference type="NCBI Taxonomy" id="56453"/>
    <lineage>
        <taxon>Bacteria</taxon>
        <taxon>Pseudomonadati</taxon>
        <taxon>Pseudomonadota</taxon>
        <taxon>Gammaproteobacteria</taxon>
        <taxon>Lysobacterales</taxon>
        <taxon>Lysobacteraceae</taxon>
        <taxon>Xanthomonas</taxon>
    </lineage>
</organism>
<dbReference type="Proteomes" id="UP000239561">
    <property type="component" value="Unassembled WGS sequence"/>
</dbReference>
<dbReference type="EMBL" id="MDED01000009">
    <property type="protein sequence ID" value="PPU77279.1"/>
    <property type="molecule type" value="Genomic_DNA"/>
</dbReference>
<dbReference type="AlphaFoldDB" id="A0A2S7DU63"/>
<reference evidence="2 3" key="1">
    <citation type="submission" date="2016-08" db="EMBL/GenBank/DDBJ databases">
        <authorList>
            <person name="Seilhamer J.J."/>
        </authorList>
    </citation>
    <scope>NUCLEOTIDE SEQUENCE [LARGE SCALE GENOMIC DNA]</scope>
    <source>
        <strain evidence="2 3">CFBP2542</strain>
    </source>
</reference>
<evidence type="ECO:0000313" key="3">
    <source>
        <dbReference type="Proteomes" id="UP000239561"/>
    </source>
</evidence>
<gene>
    <name evidence="2" type="ORF">XcuCFBP2542_07065</name>
</gene>
<accession>A0A2S7DU63</accession>
<feature type="signal peptide" evidence="1">
    <location>
        <begin position="1"/>
        <end position="18"/>
    </location>
</feature>
<evidence type="ECO:0000313" key="2">
    <source>
        <dbReference type="EMBL" id="PPU77279.1"/>
    </source>
</evidence>
<proteinExistence type="predicted"/>
<evidence type="ECO:0000256" key="1">
    <source>
        <dbReference type="SAM" id="SignalP"/>
    </source>
</evidence>
<comment type="caution">
    <text evidence="2">The sequence shown here is derived from an EMBL/GenBank/DDBJ whole genome shotgun (WGS) entry which is preliminary data.</text>
</comment>
<name>A0A2S7DU63_9XANT</name>
<sequence>MRICILAGLLAAAGVATAQGIPPGYAGQGGMTLQEIDPAIYAYHYDHGFIGEDAMGQDPALQFAWSRIAATNVCAQQPVSEVVIAKLVEQYGQSAAVHQVNGIGFHETQMRAASSFCTPTRSAEASAVLPAFVGGDFSAATAYAAAAAAGTLVVAEQAPAPASATDGTDAAIASSADWALQLPLSAQLNLGADGLPNGDDMLRVVRRGHTGASVGLQVAASLFARGLVASSFSKDQLRGEKIKDIGNPGYVLQRDAVNGQLKRYFAGHPGAIPVDPFPLQVVMSDWALIYQSLSDANSPYELRYSVTIGGERTGLLRRKASRVHMACVPTPRTASLQEWEADNYALVKQAAQAYTDECAARFADGLPQWFPDTAAVAASN</sequence>
<protein>
    <submittedName>
        <fullName evidence="2">Uncharacterized protein</fullName>
    </submittedName>
</protein>
<keyword evidence="1" id="KW-0732">Signal</keyword>
<dbReference type="RefSeq" id="WP_104602898.1">
    <property type="nucleotide sequence ID" value="NZ_CP082217.1"/>
</dbReference>